<reference evidence="2 3" key="1">
    <citation type="submission" date="2021-07" db="EMBL/GenBank/DDBJ databases">
        <title>The Aristolochia fimbriata genome: insights into angiosperm evolution, floral development and chemical biosynthesis.</title>
        <authorList>
            <person name="Jiao Y."/>
        </authorList>
    </citation>
    <scope>NUCLEOTIDE SEQUENCE [LARGE SCALE GENOMIC DNA]</scope>
    <source>
        <strain evidence="2">IBCAS-2021</strain>
        <tissue evidence="2">Leaf</tissue>
    </source>
</reference>
<protein>
    <recommendedName>
        <fullName evidence="1">Transposase MuDR plant domain-containing protein</fullName>
    </recommendedName>
</protein>
<dbReference type="AlphaFoldDB" id="A0AAV7FD27"/>
<proteinExistence type="predicted"/>
<evidence type="ECO:0000259" key="1">
    <source>
        <dbReference type="Pfam" id="PF03108"/>
    </source>
</evidence>
<dbReference type="Pfam" id="PF03108">
    <property type="entry name" value="DBD_Tnp_Mut"/>
    <property type="match status" value="1"/>
</dbReference>
<evidence type="ECO:0000313" key="2">
    <source>
        <dbReference type="EMBL" id="KAG9458833.1"/>
    </source>
</evidence>
<dbReference type="PANTHER" id="PTHR31973">
    <property type="entry name" value="POLYPROTEIN, PUTATIVE-RELATED"/>
    <property type="match status" value="1"/>
</dbReference>
<organism evidence="2 3">
    <name type="scientific">Aristolochia fimbriata</name>
    <name type="common">White veined hardy Dutchman's pipe vine</name>
    <dbReference type="NCBI Taxonomy" id="158543"/>
    <lineage>
        <taxon>Eukaryota</taxon>
        <taxon>Viridiplantae</taxon>
        <taxon>Streptophyta</taxon>
        <taxon>Embryophyta</taxon>
        <taxon>Tracheophyta</taxon>
        <taxon>Spermatophyta</taxon>
        <taxon>Magnoliopsida</taxon>
        <taxon>Magnoliidae</taxon>
        <taxon>Piperales</taxon>
        <taxon>Aristolochiaceae</taxon>
        <taxon>Aristolochia</taxon>
    </lineage>
</organism>
<evidence type="ECO:0000313" key="3">
    <source>
        <dbReference type="Proteomes" id="UP000825729"/>
    </source>
</evidence>
<feature type="domain" description="Transposase MuDR plant" evidence="1">
    <location>
        <begin position="121"/>
        <end position="177"/>
    </location>
</feature>
<dbReference type="PANTHER" id="PTHR31973:SF195">
    <property type="entry name" value="MUDR FAMILY TRANSPOSASE"/>
    <property type="match status" value="1"/>
</dbReference>
<keyword evidence="3" id="KW-1185">Reference proteome</keyword>
<dbReference type="InterPro" id="IPR004332">
    <property type="entry name" value="Transposase_MuDR"/>
</dbReference>
<dbReference type="Proteomes" id="UP000825729">
    <property type="component" value="Unassembled WGS sequence"/>
</dbReference>
<sequence length="260" mass="30451">MKLEPVRELQLKGMREVKDLLWNSSPKKVVVDEIINEFRESREDPNDISRGEDVWPNPVADEIDEEEEVEIPLPNMGVPPLEENDEPYLDTWIREMDMDARYMNTMVPGVDGDNVPPPVGVRVRQRFMSQDALQLYLMDYCIKRHVQFKVLNSGPAVYSVRCTGDQCPLYIYASFSNNCRVWKVRRCNDEHTYLKCELDKDNRLCTSRVICNLIMLNVRTNFTLSLYKIIQLVKDRYHIQVNYGRAWRARNKELVVVFGG</sequence>
<comment type="caution">
    <text evidence="2">The sequence shown here is derived from an EMBL/GenBank/DDBJ whole genome shotgun (WGS) entry which is preliminary data.</text>
</comment>
<dbReference type="EMBL" id="JAINDJ010000002">
    <property type="protein sequence ID" value="KAG9458833.1"/>
    <property type="molecule type" value="Genomic_DNA"/>
</dbReference>
<name>A0AAV7FD27_ARIFI</name>
<accession>A0AAV7FD27</accession>
<gene>
    <name evidence="2" type="ORF">H6P81_003341</name>
</gene>